<feature type="domain" description="Glutamine amidotransferase type-2" evidence="11">
    <location>
        <begin position="2"/>
        <end position="214"/>
    </location>
</feature>
<dbReference type="GO" id="GO:0004066">
    <property type="term" value="F:asparagine synthase (glutamine-hydrolyzing) activity"/>
    <property type="evidence" value="ECO:0007669"/>
    <property type="project" value="UniProtKB-EC"/>
</dbReference>
<dbReference type="NCBIfam" id="TIGR01536">
    <property type="entry name" value="asn_synth_AEB"/>
    <property type="match status" value="1"/>
</dbReference>
<feature type="active site" description="For GATase activity" evidence="8">
    <location>
        <position position="2"/>
    </location>
</feature>
<keyword evidence="8" id="KW-0028">Amino-acid biosynthesis</keyword>
<feature type="site" description="Important for beta-aspartyl-AMP intermediate formation" evidence="10">
    <location>
        <position position="369"/>
    </location>
</feature>
<dbReference type="EMBL" id="LFCV01000159">
    <property type="protein sequence ID" value="KMJ43654.1"/>
    <property type="molecule type" value="Genomic_DNA"/>
</dbReference>
<evidence type="ECO:0000256" key="10">
    <source>
        <dbReference type="PIRSR" id="PIRSR001589-3"/>
    </source>
</evidence>
<dbReference type="AlphaFoldDB" id="A0A0J5FNH6"/>
<dbReference type="PATRIC" id="fig|880157.4.peg.4007"/>
<dbReference type="Gene3D" id="3.60.20.10">
    <property type="entry name" value="Glutamine Phosphoribosylpyrophosphate, subunit 1, domain 1"/>
    <property type="match status" value="1"/>
</dbReference>
<evidence type="ECO:0000256" key="9">
    <source>
        <dbReference type="PIRSR" id="PIRSR001589-2"/>
    </source>
</evidence>
<dbReference type="InterPro" id="IPR006426">
    <property type="entry name" value="Asn_synth_AEB"/>
</dbReference>
<dbReference type="EC" id="6.3.5.4" evidence="3"/>
<evidence type="ECO:0000259" key="11">
    <source>
        <dbReference type="PROSITE" id="PS51278"/>
    </source>
</evidence>
<comment type="pathway">
    <text evidence="1">Amino-acid biosynthesis; L-asparagine biosynthesis; L-asparagine from L-aspartate (L-Gln route): step 1/1.</text>
</comment>
<dbReference type="InterPro" id="IPR033738">
    <property type="entry name" value="AsnB_N"/>
</dbReference>
<reference evidence="12 13" key="1">
    <citation type="submission" date="2015-06" db="EMBL/GenBank/DDBJ databases">
        <title>Draft Whole-Genome Sequence of the Entomopathogenic Bacterium Xenorhabdus khoisanae.</title>
        <authorList>
            <person name="Naidoo S."/>
            <person name="Featherston J."/>
            <person name="Gray V.M."/>
        </authorList>
    </citation>
    <scope>NUCLEOTIDE SEQUENCE [LARGE SCALE GENOMIC DNA]</scope>
    <source>
        <strain evidence="12 13">MCB</strain>
    </source>
</reference>
<dbReference type="OrthoDB" id="9763290at2"/>
<dbReference type="SUPFAM" id="SSF52402">
    <property type="entry name" value="Adenine nucleotide alpha hydrolases-like"/>
    <property type="match status" value="1"/>
</dbReference>
<keyword evidence="5 9" id="KW-0067">ATP-binding</keyword>
<dbReference type="PANTHER" id="PTHR43284">
    <property type="entry name" value="ASPARAGINE SYNTHETASE (GLUTAMINE-HYDROLYZING)"/>
    <property type="match status" value="1"/>
</dbReference>
<dbReference type="InterPro" id="IPR001962">
    <property type="entry name" value="Asn_synthase"/>
</dbReference>
<gene>
    <name evidence="12" type="ORF">AB204_18630</name>
</gene>
<evidence type="ECO:0000256" key="4">
    <source>
        <dbReference type="ARBA" id="ARBA00022741"/>
    </source>
</evidence>
<dbReference type="GO" id="GO:0006529">
    <property type="term" value="P:asparagine biosynthetic process"/>
    <property type="evidence" value="ECO:0007669"/>
    <property type="project" value="UniProtKB-KW"/>
</dbReference>
<evidence type="ECO:0000256" key="2">
    <source>
        <dbReference type="ARBA" id="ARBA00005752"/>
    </source>
</evidence>
<evidence type="ECO:0000256" key="5">
    <source>
        <dbReference type="ARBA" id="ARBA00022840"/>
    </source>
</evidence>
<feature type="binding site" evidence="9">
    <location>
        <position position="294"/>
    </location>
    <ligand>
        <name>ATP</name>
        <dbReference type="ChEBI" id="CHEBI:30616"/>
    </ligand>
</feature>
<evidence type="ECO:0000313" key="12">
    <source>
        <dbReference type="EMBL" id="KMJ43654.1"/>
    </source>
</evidence>
<comment type="similarity">
    <text evidence="2">Belongs to the asparagine synthetase family.</text>
</comment>
<dbReference type="PANTHER" id="PTHR43284:SF1">
    <property type="entry name" value="ASPARAGINE SYNTHETASE"/>
    <property type="match status" value="1"/>
</dbReference>
<dbReference type="Proteomes" id="UP000036277">
    <property type="component" value="Unassembled WGS sequence"/>
</dbReference>
<dbReference type="Gene3D" id="3.40.50.620">
    <property type="entry name" value="HUPs"/>
    <property type="match status" value="1"/>
</dbReference>
<comment type="catalytic activity">
    <reaction evidence="7">
        <text>L-aspartate + L-glutamine + ATP + H2O = L-asparagine + L-glutamate + AMP + diphosphate + H(+)</text>
        <dbReference type="Rhea" id="RHEA:12228"/>
        <dbReference type="ChEBI" id="CHEBI:15377"/>
        <dbReference type="ChEBI" id="CHEBI:15378"/>
        <dbReference type="ChEBI" id="CHEBI:29985"/>
        <dbReference type="ChEBI" id="CHEBI:29991"/>
        <dbReference type="ChEBI" id="CHEBI:30616"/>
        <dbReference type="ChEBI" id="CHEBI:33019"/>
        <dbReference type="ChEBI" id="CHEBI:58048"/>
        <dbReference type="ChEBI" id="CHEBI:58359"/>
        <dbReference type="ChEBI" id="CHEBI:456215"/>
        <dbReference type="EC" id="6.3.5.4"/>
    </reaction>
</comment>
<keyword evidence="8" id="KW-0061">Asparagine biosynthesis</keyword>
<evidence type="ECO:0000256" key="1">
    <source>
        <dbReference type="ARBA" id="ARBA00005187"/>
    </source>
</evidence>
<dbReference type="PIRSF" id="PIRSF001589">
    <property type="entry name" value="Asn_synthetase_glu-h"/>
    <property type="match status" value="1"/>
</dbReference>
<sequence length="630" mass="72553">MCGMAGYIDFNKKTQVDVLKEMTDVLHHRGPDDCGLLTEEFENCTVALGHRRLSILDLSAHGHQPMSYMNLTIVYNGEVYNFKEIRNELIEENYTFDSDSDTEVLLKGWHRWGPKLIGKLNGMFALVILDKTQQKVILLRDRAGVKPLYWYFENGVFLFASELKSFHKHDGFNKKISNEGLRLFFQYGYIPQPFTIFEGGFKLESGHYLVIDIVTKNIQKKCYWNVSDCYDKPKFDISENEAIDRCESLLSSACEYRMVADVPVGIFLSGGYDSSAVAALLQANRANKLKTFTIGFNEESFNEAQYAKNTANYLGTDHIEYYCTSEDAKEILPILPDIWDEPFADPSAIPTILVSRLARKDVTVSLSADGGDELFGGYDKYTAIKRKKDLFNKIPSVAYPAVKALLKSKLTQQVFEYAHYDNAADRLERLANMIGQDESGLLKTSSCVFTDTELQHLFTREVLDVHTAFDERLNGNWLDNILAIDYKTYQVDNILTKVDRATMSCSLEGREPLLDYKLIEFVARLDPQLKIKNNCRKYILKKIVHKYIPQSMLDRPKQGFGIPVSDWLGDQLKVYVSYYLDENRIAKSEILNPHMVRAICKDYFSGNNNKVNFKKIWFLLMFEMWREKWM</sequence>
<comment type="caution">
    <text evidence="12">The sequence shown here is derived from an EMBL/GenBank/DDBJ whole genome shotgun (WGS) entry which is preliminary data.</text>
</comment>
<dbReference type="Pfam" id="PF13537">
    <property type="entry name" value="GATase_7"/>
    <property type="match status" value="1"/>
</dbReference>
<dbReference type="InterPro" id="IPR014729">
    <property type="entry name" value="Rossmann-like_a/b/a_fold"/>
</dbReference>
<dbReference type="GO" id="GO:0005829">
    <property type="term" value="C:cytosol"/>
    <property type="evidence" value="ECO:0007669"/>
    <property type="project" value="TreeGrafter"/>
</dbReference>
<feature type="binding site" evidence="9">
    <location>
        <position position="101"/>
    </location>
    <ligand>
        <name>L-glutamine</name>
        <dbReference type="ChEBI" id="CHEBI:58359"/>
    </ligand>
</feature>
<protein>
    <recommendedName>
        <fullName evidence="3">asparagine synthase (glutamine-hydrolyzing)</fullName>
        <ecNumber evidence="3">6.3.5.4</ecNumber>
    </recommendedName>
</protein>
<dbReference type="Pfam" id="PF00733">
    <property type="entry name" value="Asn_synthase"/>
    <property type="match status" value="1"/>
</dbReference>
<organism evidence="12 13">
    <name type="scientific">Xenorhabdus khoisanae</name>
    <dbReference type="NCBI Taxonomy" id="880157"/>
    <lineage>
        <taxon>Bacteria</taxon>
        <taxon>Pseudomonadati</taxon>
        <taxon>Pseudomonadota</taxon>
        <taxon>Gammaproteobacteria</taxon>
        <taxon>Enterobacterales</taxon>
        <taxon>Morganellaceae</taxon>
        <taxon>Xenorhabdus</taxon>
    </lineage>
</organism>
<keyword evidence="6 8" id="KW-0315">Glutamine amidotransferase</keyword>
<keyword evidence="4 9" id="KW-0547">Nucleotide-binding</keyword>
<proteinExistence type="inferred from homology"/>
<dbReference type="SUPFAM" id="SSF56235">
    <property type="entry name" value="N-terminal nucleophile aminohydrolases (Ntn hydrolases)"/>
    <property type="match status" value="1"/>
</dbReference>
<dbReference type="GO" id="GO:0005524">
    <property type="term" value="F:ATP binding"/>
    <property type="evidence" value="ECO:0007669"/>
    <property type="project" value="UniProtKB-KW"/>
</dbReference>
<evidence type="ECO:0000256" key="6">
    <source>
        <dbReference type="ARBA" id="ARBA00022962"/>
    </source>
</evidence>
<evidence type="ECO:0000313" key="13">
    <source>
        <dbReference type="Proteomes" id="UP000036277"/>
    </source>
</evidence>
<dbReference type="InterPro" id="IPR051786">
    <property type="entry name" value="ASN_synthetase/amidase"/>
</dbReference>
<evidence type="ECO:0000256" key="8">
    <source>
        <dbReference type="PIRSR" id="PIRSR001589-1"/>
    </source>
</evidence>
<dbReference type="CDD" id="cd00712">
    <property type="entry name" value="AsnB"/>
    <property type="match status" value="1"/>
</dbReference>
<dbReference type="InterPro" id="IPR029055">
    <property type="entry name" value="Ntn_hydrolases_N"/>
</dbReference>
<evidence type="ECO:0000256" key="7">
    <source>
        <dbReference type="ARBA" id="ARBA00048741"/>
    </source>
</evidence>
<dbReference type="InterPro" id="IPR017932">
    <property type="entry name" value="GATase_2_dom"/>
</dbReference>
<name>A0A0J5FNH6_9GAMM</name>
<dbReference type="CDD" id="cd01991">
    <property type="entry name" value="Asn_synthase_B_C"/>
    <property type="match status" value="1"/>
</dbReference>
<accession>A0A0J5FNH6</accession>
<dbReference type="PROSITE" id="PS51278">
    <property type="entry name" value="GATASE_TYPE_2"/>
    <property type="match status" value="1"/>
</dbReference>
<dbReference type="STRING" id="880157.AB204_18630"/>
<keyword evidence="13" id="KW-1185">Reference proteome</keyword>
<evidence type="ECO:0000256" key="3">
    <source>
        <dbReference type="ARBA" id="ARBA00012737"/>
    </source>
</evidence>